<sequence length="315" mass="32861">MRRVTPVSLALTATLPAPGTTVLPPAIAHALPPPPGHGHRPSASTSSMTSSHPHPHPHPHQTANPANQTRILLLCDFSPSLKTRDLQDALAEWEGDRGGFKVKWRDDTSAWVVFGDPAVAKRAFLSLITQPPAALQSTTSDSPSIYPYTGPDVPQILQAVQNRPRSHSVSGQGGGHSRKGSLLGSGGGTALGQSQVPAAPAQVQGHSRNPSWGRTSLDRRAAKDILEGAAAAQASSVLPVPAHLAREQSDEWRSTSPTEGGEAANGVVAGETARKLGGGGAGQGQQQQANGHRKSGQSRLSFFVRVSRETNVTIG</sequence>
<evidence type="ECO:0000313" key="3">
    <source>
        <dbReference type="Proteomes" id="UP000243876"/>
    </source>
</evidence>
<feature type="region of interest" description="Disordered" evidence="1">
    <location>
        <begin position="161"/>
        <end position="215"/>
    </location>
</feature>
<feature type="region of interest" description="Disordered" evidence="1">
    <location>
        <begin position="133"/>
        <end position="152"/>
    </location>
</feature>
<evidence type="ECO:0000313" key="2">
    <source>
        <dbReference type="EMBL" id="CEQ43205.1"/>
    </source>
</evidence>
<dbReference type="OrthoDB" id="5418203at2759"/>
<protein>
    <submittedName>
        <fullName evidence="2">SPOSA6832_05106-mRNA-1:cds</fullName>
    </submittedName>
</protein>
<evidence type="ECO:0000256" key="1">
    <source>
        <dbReference type="SAM" id="MobiDB-lite"/>
    </source>
</evidence>
<feature type="compositionally biased region" description="Polar residues" evidence="1">
    <location>
        <begin position="205"/>
        <end position="214"/>
    </location>
</feature>
<dbReference type="Gene3D" id="3.30.70.330">
    <property type="match status" value="1"/>
</dbReference>
<feature type="compositionally biased region" description="Low complexity" evidence="1">
    <location>
        <begin position="191"/>
        <end position="204"/>
    </location>
</feature>
<keyword evidence="3" id="KW-1185">Reference proteome</keyword>
<feature type="compositionally biased region" description="Basic and acidic residues" evidence="1">
    <location>
        <begin position="244"/>
        <end position="253"/>
    </location>
</feature>
<dbReference type="InterPro" id="IPR012677">
    <property type="entry name" value="Nucleotide-bd_a/b_plait_sf"/>
</dbReference>
<feature type="compositionally biased region" description="Low complexity" evidence="1">
    <location>
        <begin position="41"/>
        <end position="52"/>
    </location>
</feature>
<reference evidence="3" key="1">
    <citation type="submission" date="2015-02" db="EMBL/GenBank/DDBJ databases">
        <authorList>
            <person name="Gon?alves P."/>
        </authorList>
    </citation>
    <scope>NUCLEOTIDE SEQUENCE [LARGE SCALE GENOMIC DNA]</scope>
</reference>
<dbReference type="AlphaFoldDB" id="A0A0D6EUD0"/>
<proteinExistence type="predicted"/>
<feature type="compositionally biased region" description="Low complexity" evidence="1">
    <location>
        <begin position="258"/>
        <end position="271"/>
    </location>
</feature>
<accession>A0A0D6EUD0</accession>
<dbReference type="EMBL" id="CENE01000060">
    <property type="protein sequence ID" value="CEQ43205.1"/>
    <property type="molecule type" value="Genomic_DNA"/>
</dbReference>
<feature type="region of interest" description="Disordered" evidence="1">
    <location>
        <begin position="238"/>
        <end position="302"/>
    </location>
</feature>
<dbReference type="Proteomes" id="UP000243876">
    <property type="component" value="Unassembled WGS sequence"/>
</dbReference>
<organism evidence="2 3">
    <name type="scientific">Sporidiobolus salmonicolor</name>
    <name type="common">Yeast-like fungus</name>
    <name type="synonym">Sporobolomyces salmonicolor</name>
    <dbReference type="NCBI Taxonomy" id="5005"/>
    <lineage>
        <taxon>Eukaryota</taxon>
        <taxon>Fungi</taxon>
        <taxon>Dikarya</taxon>
        <taxon>Basidiomycota</taxon>
        <taxon>Pucciniomycotina</taxon>
        <taxon>Microbotryomycetes</taxon>
        <taxon>Sporidiobolales</taxon>
        <taxon>Sporidiobolaceae</taxon>
        <taxon>Sporobolomyces</taxon>
    </lineage>
</organism>
<gene>
    <name evidence="2" type="primary">SPOSA6832_05106</name>
</gene>
<name>A0A0D6EUD0_SPOSA</name>
<feature type="region of interest" description="Disordered" evidence="1">
    <location>
        <begin position="24"/>
        <end position="64"/>
    </location>
</feature>